<keyword evidence="3" id="KW-1003">Cell membrane</keyword>
<dbReference type="OrthoDB" id="9811198at2"/>
<feature type="transmembrane region" description="Helical" evidence="7">
    <location>
        <begin position="35"/>
        <end position="58"/>
    </location>
</feature>
<keyword evidence="10" id="KW-1185">Reference proteome</keyword>
<feature type="transmembrane region" description="Helical" evidence="7">
    <location>
        <begin position="127"/>
        <end position="149"/>
    </location>
</feature>
<organism evidence="9 10">
    <name type="scientific">Vagococcus fessus</name>
    <dbReference type="NCBI Taxonomy" id="120370"/>
    <lineage>
        <taxon>Bacteria</taxon>
        <taxon>Bacillati</taxon>
        <taxon>Bacillota</taxon>
        <taxon>Bacilli</taxon>
        <taxon>Lactobacillales</taxon>
        <taxon>Enterococcaceae</taxon>
        <taxon>Vagococcus</taxon>
    </lineage>
</organism>
<dbReference type="PANTHER" id="PTHR33778">
    <property type="entry name" value="PROTEIN MGTC"/>
    <property type="match status" value="1"/>
</dbReference>
<evidence type="ECO:0000256" key="2">
    <source>
        <dbReference type="ARBA" id="ARBA00009298"/>
    </source>
</evidence>
<dbReference type="Pfam" id="PF02308">
    <property type="entry name" value="MgtC"/>
    <property type="match status" value="1"/>
</dbReference>
<dbReference type="AlphaFoldDB" id="A0A430A5L4"/>
<comment type="similarity">
    <text evidence="2">Belongs to the MgtC/SapB family.</text>
</comment>
<evidence type="ECO:0000259" key="8">
    <source>
        <dbReference type="Pfam" id="PF02308"/>
    </source>
</evidence>
<evidence type="ECO:0000256" key="4">
    <source>
        <dbReference type="ARBA" id="ARBA00022692"/>
    </source>
</evidence>
<evidence type="ECO:0000313" key="10">
    <source>
        <dbReference type="Proteomes" id="UP000287101"/>
    </source>
</evidence>
<evidence type="ECO:0000313" key="9">
    <source>
        <dbReference type="EMBL" id="RSU02074.1"/>
    </source>
</evidence>
<accession>A0A430A5L4</accession>
<comment type="subcellular location">
    <subcellularLocation>
        <location evidence="1">Cell membrane</location>
        <topology evidence="1">Multi-pass membrane protein</topology>
    </subcellularLocation>
</comment>
<dbReference type="PRINTS" id="PR01837">
    <property type="entry name" value="MGTCSAPBPROT"/>
</dbReference>
<feature type="transmembrane region" description="Helical" evidence="7">
    <location>
        <begin position="78"/>
        <end position="96"/>
    </location>
</feature>
<reference evidence="9 10" key="1">
    <citation type="submission" date="2017-05" db="EMBL/GenBank/DDBJ databases">
        <title>Vagococcus spp. assemblies.</title>
        <authorList>
            <person name="Gulvik C.A."/>
        </authorList>
    </citation>
    <scope>NUCLEOTIDE SEQUENCE [LARGE SCALE GENOMIC DNA]</scope>
    <source>
        <strain evidence="9 10">CCUG 41755</strain>
    </source>
</reference>
<dbReference type="RefSeq" id="WP_126832602.1">
    <property type="nucleotide sequence ID" value="NZ_CBCRYB010000005.1"/>
</dbReference>
<proteinExistence type="inferred from homology"/>
<dbReference type="InterPro" id="IPR049177">
    <property type="entry name" value="MgtC_SapB_SrpB_YhiD_N"/>
</dbReference>
<protein>
    <submittedName>
        <fullName evidence="9">Magnesium transporter MgtC</fullName>
    </submittedName>
</protein>
<sequence length="231" mass="25412">MEPIEIIQRLLLAIAMAGAIGFDREFKNRPAGMRTHILVCVGATLIALIQEQISANSIQFAIENPDLMSLIKVDPARLVAQVVSGIGFLGAGTIIVTKRSVLGLTTAASLWAVACLGIAAGLGLYPIAIAGFITIQITLSLLNKILVVVPMKKLEIKYIHRLEAKEFISEYFTFNEIKVRDVNFDVENSEDGRKIYTNVYTIELPRGKNYADLIEDLSLNPNVMKVRLVDL</sequence>
<evidence type="ECO:0000256" key="7">
    <source>
        <dbReference type="SAM" id="Phobius"/>
    </source>
</evidence>
<name>A0A430A5L4_9ENTE</name>
<dbReference type="PANTHER" id="PTHR33778:SF1">
    <property type="entry name" value="MAGNESIUM TRANSPORTER YHID-RELATED"/>
    <property type="match status" value="1"/>
</dbReference>
<comment type="caution">
    <text evidence="9">The sequence shown here is derived from an EMBL/GenBank/DDBJ whole genome shotgun (WGS) entry which is preliminary data.</text>
</comment>
<gene>
    <name evidence="9" type="ORF">CBF31_09945</name>
</gene>
<dbReference type="Proteomes" id="UP000287101">
    <property type="component" value="Unassembled WGS sequence"/>
</dbReference>
<keyword evidence="6 7" id="KW-0472">Membrane</keyword>
<dbReference type="EMBL" id="NGJY01000004">
    <property type="protein sequence ID" value="RSU02074.1"/>
    <property type="molecule type" value="Genomic_DNA"/>
</dbReference>
<evidence type="ECO:0000256" key="6">
    <source>
        <dbReference type="ARBA" id="ARBA00023136"/>
    </source>
</evidence>
<dbReference type="InterPro" id="IPR003416">
    <property type="entry name" value="MgtC/SapB/SrpB/YhiD_fam"/>
</dbReference>
<feature type="domain" description="MgtC/SapB/SrpB/YhiD N-terminal" evidence="8">
    <location>
        <begin position="10"/>
        <end position="145"/>
    </location>
</feature>
<evidence type="ECO:0000256" key="5">
    <source>
        <dbReference type="ARBA" id="ARBA00022989"/>
    </source>
</evidence>
<dbReference type="GO" id="GO:0005886">
    <property type="term" value="C:plasma membrane"/>
    <property type="evidence" value="ECO:0007669"/>
    <property type="project" value="UniProtKB-SubCell"/>
</dbReference>
<keyword evidence="4 7" id="KW-0812">Transmembrane</keyword>
<evidence type="ECO:0000256" key="1">
    <source>
        <dbReference type="ARBA" id="ARBA00004651"/>
    </source>
</evidence>
<keyword evidence="5 7" id="KW-1133">Transmembrane helix</keyword>
<evidence type="ECO:0000256" key="3">
    <source>
        <dbReference type="ARBA" id="ARBA00022475"/>
    </source>
</evidence>
<feature type="transmembrane region" description="Helical" evidence="7">
    <location>
        <begin position="101"/>
        <end position="121"/>
    </location>
</feature>